<dbReference type="Proteomes" id="UP000287969">
    <property type="component" value="Chromosome"/>
</dbReference>
<dbReference type="PIRSF" id="PIRSF004749">
    <property type="entry name" value="Pep_def"/>
    <property type="match status" value="1"/>
</dbReference>
<dbReference type="InterPro" id="IPR036821">
    <property type="entry name" value="Peptide_deformylase_sf"/>
</dbReference>
<dbReference type="Gene3D" id="3.90.45.10">
    <property type="entry name" value="Peptide deformylase"/>
    <property type="match status" value="1"/>
</dbReference>
<feature type="binding site" evidence="2">
    <location>
        <position position="134"/>
    </location>
    <ligand>
        <name>Fe cation</name>
        <dbReference type="ChEBI" id="CHEBI:24875"/>
    </ligand>
</feature>
<sequence length="154" mass="17462">MAIRKIRYSKDPILRKKAKEINNVTDRIKVLLDDMAETMYSKEGLGLAAPQVGVLRRAVVVDAGQGLYKLIDPRIVEQEGELIDFEGCLSIPRITGKVKRPEKVKVEYTDIDGNRKEVEGEGLFARALCHEIDHLDGILFTDLIIEEDKEKKEK</sequence>
<dbReference type="KEGG" id="spoa:EQM13_08140"/>
<reference evidence="4" key="1">
    <citation type="submission" date="2019-01" db="EMBL/GenBank/DDBJ databases">
        <title>Draft genomes of a novel of Sporanaerobacter strains.</title>
        <authorList>
            <person name="Ma S."/>
        </authorList>
    </citation>
    <scope>NUCLEOTIDE SEQUENCE [LARGE SCALE GENOMIC DNA]</scope>
    <source>
        <strain evidence="4">NJN-17</strain>
    </source>
</reference>
<dbReference type="NCBIfam" id="NF001159">
    <property type="entry name" value="PRK00150.1-3"/>
    <property type="match status" value="1"/>
</dbReference>
<keyword evidence="2 3" id="KW-0378">Hydrolase</keyword>
<dbReference type="PRINTS" id="PR01576">
    <property type="entry name" value="PDEFORMYLASE"/>
</dbReference>
<dbReference type="HAMAP" id="MF_00163">
    <property type="entry name" value="Pep_deformylase"/>
    <property type="match status" value="1"/>
</dbReference>
<evidence type="ECO:0000256" key="1">
    <source>
        <dbReference type="ARBA" id="ARBA00010759"/>
    </source>
</evidence>
<feature type="binding site" evidence="2">
    <location>
        <position position="130"/>
    </location>
    <ligand>
        <name>Fe cation</name>
        <dbReference type="ChEBI" id="CHEBI:24875"/>
    </ligand>
</feature>
<keyword evidence="2" id="KW-0648">Protein biosynthesis</keyword>
<comment type="catalytic activity">
    <reaction evidence="2">
        <text>N-terminal N-formyl-L-methionyl-[peptide] + H2O = N-terminal L-methionyl-[peptide] + formate</text>
        <dbReference type="Rhea" id="RHEA:24420"/>
        <dbReference type="Rhea" id="RHEA-COMP:10639"/>
        <dbReference type="Rhea" id="RHEA-COMP:10640"/>
        <dbReference type="ChEBI" id="CHEBI:15377"/>
        <dbReference type="ChEBI" id="CHEBI:15740"/>
        <dbReference type="ChEBI" id="CHEBI:49298"/>
        <dbReference type="ChEBI" id="CHEBI:64731"/>
        <dbReference type="EC" id="3.5.1.88"/>
    </reaction>
</comment>
<dbReference type="PANTHER" id="PTHR10458">
    <property type="entry name" value="PEPTIDE DEFORMYLASE"/>
    <property type="match status" value="1"/>
</dbReference>
<dbReference type="Pfam" id="PF01327">
    <property type="entry name" value="Pep_deformylase"/>
    <property type="match status" value="1"/>
</dbReference>
<keyword evidence="2" id="KW-0408">Iron</keyword>
<feature type="binding site" evidence="2">
    <location>
        <position position="88"/>
    </location>
    <ligand>
        <name>Fe cation</name>
        <dbReference type="ChEBI" id="CHEBI:24875"/>
    </ligand>
</feature>
<dbReference type="InterPro" id="IPR023635">
    <property type="entry name" value="Peptide_deformylase"/>
</dbReference>
<feature type="active site" evidence="2">
    <location>
        <position position="131"/>
    </location>
</feature>
<accession>A0A410QC52</accession>
<gene>
    <name evidence="2 3" type="primary">def</name>
    <name evidence="3" type="ORF">EQM13_08140</name>
</gene>
<name>A0A410QC52_9FIRM</name>
<keyword evidence="4" id="KW-1185">Reference proteome</keyword>
<dbReference type="PANTHER" id="PTHR10458:SF22">
    <property type="entry name" value="PEPTIDE DEFORMYLASE"/>
    <property type="match status" value="1"/>
</dbReference>
<evidence type="ECO:0000313" key="3">
    <source>
        <dbReference type="EMBL" id="QAT61550.1"/>
    </source>
</evidence>
<dbReference type="RefSeq" id="WP_114218797.1">
    <property type="nucleotide sequence ID" value="NZ_CP035282.1"/>
</dbReference>
<evidence type="ECO:0000256" key="2">
    <source>
        <dbReference type="HAMAP-Rule" id="MF_00163"/>
    </source>
</evidence>
<dbReference type="NCBIfam" id="TIGR00079">
    <property type="entry name" value="pept_deformyl"/>
    <property type="match status" value="1"/>
</dbReference>
<evidence type="ECO:0000313" key="4">
    <source>
        <dbReference type="Proteomes" id="UP000287969"/>
    </source>
</evidence>
<keyword evidence="2" id="KW-0479">Metal-binding</keyword>
<dbReference type="GO" id="GO:0006412">
    <property type="term" value="P:translation"/>
    <property type="evidence" value="ECO:0007669"/>
    <property type="project" value="UniProtKB-UniRule"/>
</dbReference>
<dbReference type="GO" id="GO:0046872">
    <property type="term" value="F:metal ion binding"/>
    <property type="evidence" value="ECO:0007669"/>
    <property type="project" value="UniProtKB-KW"/>
</dbReference>
<dbReference type="GO" id="GO:0042586">
    <property type="term" value="F:peptide deformylase activity"/>
    <property type="evidence" value="ECO:0007669"/>
    <property type="project" value="UniProtKB-UniRule"/>
</dbReference>
<dbReference type="EC" id="3.5.1.88" evidence="2"/>
<dbReference type="AlphaFoldDB" id="A0A410QC52"/>
<organism evidence="3 4">
    <name type="scientific">Acidilutibacter cellobiosedens</name>
    <dbReference type="NCBI Taxonomy" id="2507161"/>
    <lineage>
        <taxon>Bacteria</taxon>
        <taxon>Bacillati</taxon>
        <taxon>Bacillota</taxon>
        <taxon>Tissierellia</taxon>
        <taxon>Tissierellales</taxon>
        <taxon>Acidilutibacteraceae</taxon>
        <taxon>Acidilutibacter</taxon>
    </lineage>
</organism>
<protein>
    <recommendedName>
        <fullName evidence="2">Peptide deformylase</fullName>
        <shortName evidence="2">PDF</shortName>
        <ecNumber evidence="2">3.5.1.88</ecNumber>
    </recommendedName>
    <alternativeName>
        <fullName evidence="2">Polypeptide deformylase</fullName>
    </alternativeName>
</protein>
<comment type="cofactor">
    <cofactor evidence="2">
        <name>Fe(2+)</name>
        <dbReference type="ChEBI" id="CHEBI:29033"/>
    </cofactor>
    <text evidence="2">Binds 1 Fe(2+) ion.</text>
</comment>
<dbReference type="SUPFAM" id="SSF56420">
    <property type="entry name" value="Peptide deformylase"/>
    <property type="match status" value="1"/>
</dbReference>
<comment type="similarity">
    <text evidence="1 2">Belongs to the polypeptide deformylase family.</text>
</comment>
<comment type="function">
    <text evidence="2">Removes the formyl group from the N-terminal Met of newly synthesized proteins. Requires at least a dipeptide for an efficient rate of reaction. N-terminal L-methionine is a prerequisite for activity but the enzyme has broad specificity at other positions.</text>
</comment>
<proteinExistence type="inferred from homology"/>
<dbReference type="EMBL" id="CP035282">
    <property type="protein sequence ID" value="QAT61550.1"/>
    <property type="molecule type" value="Genomic_DNA"/>
</dbReference>
<dbReference type="CDD" id="cd00487">
    <property type="entry name" value="Pep_deformylase"/>
    <property type="match status" value="1"/>
</dbReference>
<dbReference type="OrthoDB" id="9784988at2"/>